<dbReference type="EMBL" id="OU892277">
    <property type="protein sequence ID" value="CAG9760183.1"/>
    <property type="molecule type" value="Genomic_DNA"/>
</dbReference>
<sequence length="728" mass="83955">MVELCDLRDSQKEYLKPCIMAKSLFNRISRVLHRVQDNNSIIGEILNSQQFLNRTKRGLVNAVGNVAKVLFGTLDENDAKHFNEILQKLETNQINMQHLLSEQTSIFENTILSLNSSNQANKQIFENLNGKVNQIETFINNHIKGVIDNITSYENFALQFSEYFSLFELVSEQFQFYQSDLLNIILYAQNGILHPLVLSPKRLINHLVKQSMYLPKGLSFPVPLYHHYSHDLYKTMHPNVFYSNYKLYFILYIPLVSDISYNIVKMTSLPIKVNNDKLSHIFSFISSEHHYLVIDSLKRNYFFLDNNDLKDCSRIDNKYVCKEKYPLFLLPIHNDCEALLYTHPQKIPESCEKRVSAIHKTIFIKILKINSWIFVSPNDETLTIKCQNFEDSIRLNNSGILELAPHCIAFTSSVTLKPIDTKEANESFINTNYFQNLDIKNEINNQDLRFSFMETLSLNKSILVLPDQNEKLTKISYSIDVLKAKEQKMLNQKSIDFNHIHHYILVYLVVFLIVRYVGFKKYKTMCVNQDKRKCETPSATAESICLTTRVPRIDKTADVQFNEIADKAKKRQKQKISGSSSNSKSNAEATTGQTADETTTAQIADEARAILQFHSLLEDENPSLPPNKTPLTIFPVWTEQHGQTYFLHLHVSLIELRNINYINIKKPLPPAKGHVCSQARCRTTGALCNTWRIRKSTTTHSSTRTLSLEETTSLDQQTQGCSHRTNQR</sequence>
<feature type="transmembrane region" description="Helical" evidence="2">
    <location>
        <begin position="500"/>
        <end position="518"/>
    </location>
</feature>
<name>A0A9N9M9J8_9CUCU</name>
<gene>
    <name evidence="3" type="ORF">CEUTPL_LOCUS919</name>
</gene>
<dbReference type="AlphaFoldDB" id="A0A9N9M9J8"/>
<evidence type="ECO:0000313" key="4">
    <source>
        <dbReference type="Proteomes" id="UP001152799"/>
    </source>
</evidence>
<evidence type="ECO:0000256" key="1">
    <source>
        <dbReference type="SAM" id="MobiDB-lite"/>
    </source>
</evidence>
<dbReference type="Proteomes" id="UP001152799">
    <property type="component" value="Chromosome 1"/>
</dbReference>
<proteinExistence type="predicted"/>
<organism evidence="3 4">
    <name type="scientific">Ceutorhynchus assimilis</name>
    <name type="common">cabbage seed weevil</name>
    <dbReference type="NCBI Taxonomy" id="467358"/>
    <lineage>
        <taxon>Eukaryota</taxon>
        <taxon>Metazoa</taxon>
        <taxon>Ecdysozoa</taxon>
        <taxon>Arthropoda</taxon>
        <taxon>Hexapoda</taxon>
        <taxon>Insecta</taxon>
        <taxon>Pterygota</taxon>
        <taxon>Neoptera</taxon>
        <taxon>Endopterygota</taxon>
        <taxon>Coleoptera</taxon>
        <taxon>Polyphaga</taxon>
        <taxon>Cucujiformia</taxon>
        <taxon>Curculionidae</taxon>
        <taxon>Ceutorhynchinae</taxon>
        <taxon>Ceutorhynchus</taxon>
    </lineage>
</organism>
<keyword evidence="2" id="KW-0472">Membrane</keyword>
<feature type="compositionally biased region" description="Low complexity" evidence="1">
    <location>
        <begin position="577"/>
        <end position="598"/>
    </location>
</feature>
<dbReference type="OrthoDB" id="6628329at2759"/>
<evidence type="ECO:0000313" key="3">
    <source>
        <dbReference type="EMBL" id="CAG9760183.1"/>
    </source>
</evidence>
<dbReference type="Pfam" id="PF12259">
    <property type="entry name" value="Baculo_F"/>
    <property type="match status" value="1"/>
</dbReference>
<feature type="compositionally biased region" description="Low complexity" evidence="1">
    <location>
        <begin position="699"/>
        <end position="714"/>
    </location>
</feature>
<keyword evidence="2" id="KW-1133">Transmembrane helix</keyword>
<evidence type="ECO:0008006" key="5">
    <source>
        <dbReference type="Google" id="ProtNLM"/>
    </source>
</evidence>
<dbReference type="InterPro" id="IPR022048">
    <property type="entry name" value="Envelope_fusion-like"/>
</dbReference>
<accession>A0A9N9M9J8</accession>
<feature type="region of interest" description="Disordered" evidence="1">
    <location>
        <begin position="699"/>
        <end position="728"/>
    </location>
</feature>
<keyword evidence="2" id="KW-0812">Transmembrane</keyword>
<feature type="compositionally biased region" description="Polar residues" evidence="1">
    <location>
        <begin position="715"/>
        <end position="728"/>
    </location>
</feature>
<reference evidence="3" key="1">
    <citation type="submission" date="2022-01" db="EMBL/GenBank/DDBJ databases">
        <authorList>
            <person name="King R."/>
        </authorList>
    </citation>
    <scope>NUCLEOTIDE SEQUENCE</scope>
</reference>
<feature type="region of interest" description="Disordered" evidence="1">
    <location>
        <begin position="570"/>
        <end position="598"/>
    </location>
</feature>
<protein>
    <recommendedName>
        <fullName evidence="5">Envelope protein</fullName>
    </recommendedName>
</protein>
<evidence type="ECO:0000256" key="2">
    <source>
        <dbReference type="SAM" id="Phobius"/>
    </source>
</evidence>
<keyword evidence="4" id="KW-1185">Reference proteome</keyword>